<proteinExistence type="predicted"/>
<sequence>MSKNIEHTHQSKTKSSSTLEDITCDAPPRLYFHPDSETFLFPNADEALAIELDDGLMNNLLAHRVDAELRIDALNQKLASIKSNDIKGLNEKNRLLAELREEELCFDTAVDKLRTEMQMLAPMEKLPKMKLLDDSSKKSAIGLMELIEITGGKKGYKYTYVRSDKIKNHVRRYQINEKDKKTGSKSFITSEKYIDENGKERQRQIIDKEKLKSQLSVGKVNLSVYEKKFIEDKAVTLGKWAEDLNEKLKTSPYKGDNFEFDSQSQLMRWGYGAGFKAGVSPFEVDVRTGKRKEGSLPSTDGKFSAYAGLALAESKSKLTLKLPYDSGLIITYPLDADKIPGGGMGVLGTMRLDIDVILSGSLGVSLAVEAGINFQGNTLSGTPAKSSSKTDPSQREIDVSQRPIEPKGAVELGVFAGAQVSLNVTGSLKWKTPHKSKTQSAQLVDGFSDLAKVSAGVSAQAGIGLSGAIQFTFTDGRVRCLVSGGMCKGIGGKGSLAFDINGQAIFDDFLPTFGYMLRNVDYIKMANIITHDDYLLFCALNTFVPMKGLEAAKQLVEAYQDGKALLIKLMTSWNDKEARVALMENVLNTNGKCLMYAPPESKGNVVALLLTNNFWDEISLASHKGTKCEGGVRYASRKRAILLILSWAQSKRDYENIMQYLSINLGGKGVWQANEARVVAFLEDGEATRSAIQPQLYGPKPVILGARPNIQIEPSHYRKNLAALYQQLPDNLTVQRNSDENQQAPLKQVDRVYVDSCTRIFVGDKELR</sequence>
<feature type="coiled-coil region" evidence="1">
    <location>
        <begin position="57"/>
        <end position="84"/>
    </location>
</feature>
<evidence type="ECO:0000313" key="4">
    <source>
        <dbReference type="Proteomes" id="UP000078224"/>
    </source>
</evidence>
<dbReference type="Proteomes" id="UP000078224">
    <property type="component" value="Unassembled WGS sequence"/>
</dbReference>
<keyword evidence="1" id="KW-0175">Coiled coil</keyword>
<dbReference type="PATRIC" id="fig|1354272.4.peg.251"/>
<dbReference type="EMBL" id="LXEW01000006">
    <property type="protein sequence ID" value="OAT54819.1"/>
    <property type="molecule type" value="Genomic_DNA"/>
</dbReference>
<comment type="caution">
    <text evidence="3">The sequence shown here is derived from an EMBL/GenBank/DDBJ whole genome shotgun (WGS) entry which is preliminary data.</text>
</comment>
<feature type="region of interest" description="Disordered" evidence="2">
    <location>
        <begin position="1"/>
        <end position="21"/>
    </location>
</feature>
<dbReference type="AlphaFoldDB" id="A0A1B7K3U9"/>
<accession>A0A1B7K3U9</accession>
<dbReference type="RefSeq" id="WP_068907173.1">
    <property type="nucleotide sequence ID" value="NZ_LXEW01000006.1"/>
</dbReference>
<name>A0A1B7K3U9_9GAMM</name>
<protein>
    <submittedName>
        <fullName evidence="3">Uncharacterized protein</fullName>
    </submittedName>
</protein>
<dbReference type="OrthoDB" id="7796826at2"/>
<gene>
    <name evidence="3" type="ORF">M998_0243</name>
</gene>
<reference evidence="3 4" key="1">
    <citation type="submission" date="2016-04" db="EMBL/GenBank/DDBJ databases">
        <title>ATOL: Assembling a taxonomically balanced genome-scale reconstruction of the evolutionary history of the Enterobacteriaceae.</title>
        <authorList>
            <person name="Plunkett G.III."/>
            <person name="Neeno-Eckwall E.C."/>
            <person name="Glasner J.D."/>
            <person name="Perna N.T."/>
        </authorList>
    </citation>
    <scope>NUCLEOTIDE SEQUENCE [LARGE SCALE GENOMIC DNA]</scope>
    <source>
        <strain evidence="3 4">ATCC 35613</strain>
    </source>
</reference>
<evidence type="ECO:0000256" key="1">
    <source>
        <dbReference type="SAM" id="Coils"/>
    </source>
</evidence>
<evidence type="ECO:0000313" key="3">
    <source>
        <dbReference type="EMBL" id="OAT54819.1"/>
    </source>
</evidence>
<organism evidence="3 4">
    <name type="scientific">Providencia heimbachae ATCC 35613</name>
    <dbReference type="NCBI Taxonomy" id="1354272"/>
    <lineage>
        <taxon>Bacteria</taxon>
        <taxon>Pseudomonadati</taxon>
        <taxon>Pseudomonadota</taxon>
        <taxon>Gammaproteobacteria</taxon>
        <taxon>Enterobacterales</taxon>
        <taxon>Morganellaceae</taxon>
        <taxon>Providencia</taxon>
    </lineage>
</organism>
<feature type="compositionally biased region" description="Polar residues" evidence="2">
    <location>
        <begin position="379"/>
        <end position="391"/>
    </location>
</feature>
<feature type="region of interest" description="Disordered" evidence="2">
    <location>
        <begin position="379"/>
        <end position="402"/>
    </location>
</feature>
<evidence type="ECO:0000256" key="2">
    <source>
        <dbReference type="SAM" id="MobiDB-lite"/>
    </source>
</evidence>
<keyword evidence="4" id="KW-1185">Reference proteome</keyword>